<dbReference type="Gene3D" id="1.10.8.60">
    <property type="match status" value="1"/>
</dbReference>
<dbReference type="InterPro" id="IPR003959">
    <property type="entry name" value="ATPase_AAA_core"/>
</dbReference>
<evidence type="ECO:0000256" key="8">
    <source>
        <dbReference type="SAM" id="MobiDB-lite"/>
    </source>
</evidence>
<proteinExistence type="inferred from homology"/>
<evidence type="ECO:0000259" key="9">
    <source>
        <dbReference type="SMART" id="SM00382"/>
    </source>
</evidence>
<dbReference type="Pfam" id="PF21960">
    <property type="entry name" value="RCF1-5-like_lid"/>
    <property type="match status" value="1"/>
</dbReference>
<gene>
    <name evidence="7" type="primary">rfcL</name>
    <name evidence="10" type="ORF">DFR85_08350</name>
</gene>
<evidence type="ECO:0000313" key="10">
    <source>
        <dbReference type="EMBL" id="AWR94598.1"/>
    </source>
</evidence>
<dbReference type="InterPro" id="IPR023935">
    <property type="entry name" value="Rep_factor-C_lsu"/>
</dbReference>
<evidence type="ECO:0000256" key="3">
    <source>
        <dbReference type="ARBA" id="ARBA00022705"/>
    </source>
</evidence>
<evidence type="ECO:0000313" key="11">
    <source>
        <dbReference type="Proteomes" id="UP000248044"/>
    </source>
</evidence>
<dbReference type="GO" id="GO:0003689">
    <property type="term" value="F:DNA clamp loader activity"/>
    <property type="evidence" value="ECO:0007669"/>
    <property type="project" value="UniProtKB-UniRule"/>
</dbReference>
<dbReference type="GO" id="GO:0016887">
    <property type="term" value="F:ATP hydrolysis activity"/>
    <property type="evidence" value="ECO:0007669"/>
    <property type="project" value="InterPro"/>
</dbReference>
<dbReference type="NCBIfam" id="NF003226">
    <property type="entry name" value="PRK04195.1-1"/>
    <property type="match status" value="1"/>
</dbReference>
<evidence type="ECO:0000256" key="5">
    <source>
        <dbReference type="ARBA" id="ARBA00022840"/>
    </source>
</evidence>
<accession>A0A2U9IEX4</accession>
<dbReference type="GO" id="GO:0006260">
    <property type="term" value="P:DNA replication"/>
    <property type="evidence" value="ECO:0007669"/>
    <property type="project" value="UniProtKB-UniRule"/>
</dbReference>
<dbReference type="GO" id="GO:0005524">
    <property type="term" value="F:ATP binding"/>
    <property type="evidence" value="ECO:0007669"/>
    <property type="project" value="UniProtKB-UniRule"/>
</dbReference>
<dbReference type="Pfam" id="PF00004">
    <property type="entry name" value="AAA"/>
    <property type="match status" value="1"/>
</dbReference>
<keyword evidence="4 7" id="KW-0547">Nucleotide-binding</keyword>
<name>A0A2U9IEX4_9CREN</name>
<dbReference type="CDD" id="cd00009">
    <property type="entry name" value="AAA"/>
    <property type="match status" value="1"/>
</dbReference>
<dbReference type="AlphaFoldDB" id="A0A2U9IEX4"/>
<dbReference type="RefSeq" id="WP_110270479.1">
    <property type="nucleotide sequence ID" value="NZ_CP029289.2"/>
</dbReference>
<evidence type="ECO:0000256" key="7">
    <source>
        <dbReference type="HAMAP-Rule" id="MF_01508"/>
    </source>
</evidence>
<dbReference type="GeneID" id="36832160"/>
<keyword evidence="11" id="KW-1185">Reference proteome</keyword>
<dbReference type="KEGG" id="abri:DFR85_08350"/>
<keyword evidence="5 7" id="KW-0067">ATP-binding</keyword>
<comment type="subunit">
    <text evidence="7">Heteromultimer composed of small subunits (RfcS) and large subunits (RfcL).</text>
</comment>
<evidence type="ECO:0000256" key="6">
    <source>
        <dbReference type="ARBA" id="ARBA00032141"/>
    </source>
</evidence>
<evidence type="ECO:0000256" key="2">
    <source>
        <dbReference type="ARBA" id="ARBA00014793"/>
    </source>
</evidence>
<feature type="domain" description="AAA+ ATPase" evidence="9">
    <location>
        <begin position="41"/>
        <end position="164"/>
    </location>
</feature>
<feature type="region of interest" description="Disordered" evidence="8">
    <location>
        <begin position="407"/>
        <end position="441"/>
    </location>
</feature>
<sequence>MSNLPWIIKYRPKSLNDVENQDDVKNSVKEWIESWLKGKAENRAILLYGPPGSGKTTIAIAVANDYKLELMEMNASDNRNITAIKNIAEKAALSGSLFGIRGKLIFLDEVDGINVKQDSGAIPAILELIQKSKYPIIMAANNPWDPSLRDLRNATKMIEVKKLGKYALKRILSKICNSEKIQCEDEALGDIIDISEGDARYAINLLQSVAEGYKKVTETTVSEIAKRKERELDSFETVRNVFWAKYVWQAKNAVSNSQVDYDLLIKWFSENIPIQYDNLEDIWRAYDALSRASIFLNRAKTSGWDLLSYTFDLMGPGVAMAETEKFKQGWKPKWKKYQFPQVIQMLYKSKENRDLKNSILEKIGKKIHTSSDKILNDVFPYFIQYSKIKEVSKNLELTPKEQEYLSTISGETSSEETQTKYTQKYSQKKTYRRYSSSKKKT</sequence>
<comment type="similarity">
    <text evidence="1 7">Belongs to the activator 1 small subunits family. RfcL subfamily.</text>
</comment>
<dbReference type="PANTHER" id="PTHR23389:SF6">
    <property type="entry name" value="REPLICATION FACTOR C SUBUNIT 1"/>
    <property type="match status" value="1"/>
</dbReference>
<feature type="compositionally biased region" description="Low complexity" evidence="8">
    <location>
        <begin position="407"/>
        <end position="425"/>
    </location>
</feature>
<protein>
    <recommendedName>
        <fullName evidence="2 7">Replication factor C large subunit</fullName>
        <shortName evidence="7">RFC large subunit</shortName>
    </recommendedName>
    <alternativeName>
        <fullName evidence="6 7">Clamp loader large subunit</fullName>
    </alternativeName>
</protein>
<comment type="function">
    <text evidence="7">Part of the RFC clamp loader complex which loads the PCNA sliding clamp onto DNA.</text>
</comment>
<dbReference type="InterPro" id="IPR047854">
    <property type="entry name" value="RFC_lid"/>
</dbReference>
<dbReference type="InterPro" id="IPR027417">
    <property type="entry name" value="P-loop_NTPase"/>
</dbReference>
<dbReference type="SUPFAM" id="SSF52540">
    <property type="entry name" value="P-loop containing nucleoside triphosphate hydrolases"/>
    <property type="match status" value="1"/>
</dbReference>
<dbReference type="CDD" id="cd18140">
    <property type="entry name" value="HLD_clamp_RFC"/>
    <property type="match status" value="1"/>
</dbReference>
<dbReference type="NCBIfam" id="NF003229">
    <property type="entry name" value="PRK04195.1-5"/>
    <property type="match status" value="1"/>
</dbReference>
<evidence type="ECO:0000256" key="1">
    <source>
        <dbReference type="ARBA" id="ARBA00006878"/>
    </source>
</evidence>
<dbReference type="Gene3D" id="3.40.50.300">
    <property type="entry name" value="P-loop containing nucleotide triphosphate hydrolases"/>
    <property type="match status" value="1"/>
</dbReference>
<dbReference type="EMBL" id="CP029289">
    <property type="protein sequence ID" value="AWR94598.1"/>
    <property type="molecule type" value="Genomic_DNA"/>
</dbReference>
<reference evidence="10 11" key="1">
    <citation type="submission" date="2018-05" db="EMBL/GenBank/DDBJ databases">
        <title>Complete Genome Sequences of Extremely Thermoacidophilic, Metal-Mobilizing Type-Strain Members of the Archaeal Family Sulfolobaceae: Acidianus brierleyi DSM-1651T, Acidianus sulfidivorans DSM-18786T, Metallosphaera hakonensis DSM-7519T, and Metallosphaera prunae DSM-10039T.</title>
        <authorList>
            <person name="Counts J.A."/>
            <person name="Kelly R.M."/>
        </authorList>
    </citation>
    <scope>NUCLEOTIDE SEQUENCE [LARGE SCALE GENOMIC DNA]</scope>
    <source>
        <strain evidence="10 11">DSM 1651</strain>
    </source>
</reference>
<dbReference type="Proteomes" id="UP000248044">
    <property type="component" value="Chromosome"/>
</dbReference>
<evidence type="ECO:0000256" key="4">
    <source>
        <dbReference type="ARBA" id="ARBA00022741"/>
    </source>
</evidence>
<dbReference type="SMART" id="SM00382">
    <property type="entry name" value="AAA"/>
    <property type="match status" value="1"/>
</dbReference>
<dbReference type="HAMAP" id="MF_01508">
    <property type="entry name" value="RfcL"/>
    <property type="match status" value="1"/>
</dbReference>
<dbReference type="InterPro" id="IPR003593">
    <property type="entry name" value="AAA+_ATPase"/>
</dbReference>
<organism evidence="10 11">
    <name type="scientific">Acidianus brierleyi</name>
    <dbReference type="NCBI Taxonomy" id="41673"/>
    <lineage>
        <taxon>Archaea</taxon>
        <taxon>Thermoproteota</taxon>
        <taxon>Thermoprotei</taxon>
        <taxon>Sulfolobales</taxon>
        <taxon>Sulfolobaceae</taxon>
        <taxon>Acidianus</taxon>
    </lineage>
</organism>
<dbReference type="PANTHER" id="PTHR23389">
    <property type="entry name" value="CHROMOSOME TRANSMISSION FIDELITY FACTOR 18"/>
    <property type="match status" value="1"/>
</dbReference>
<feature type="binding site" evidence="7">
    <location>
        <begin position="49"/>
        <end position="56"/>
    </location>
    <ligand>
        <name>ATP</name>
        <dbReference type="ChEBI" id="CHEBI:30616"/>
    </ligand>
</feature>
<dbReference type="OrthoDB" id="8658at2157"/>
<keyword evidence="3 7" id="KW-0235">DNA replication</keyword>
<feature type="compositionally biased region" description="Basic residues" evidence="8">
    <location>
        <begin position="426"/>
        <end position="441"/>
    </location>
</feature>